<dbReference type="EMBL" id="UINC01117979">
    <property type="protein sequence ID" value="SVC90787.1"/>
    <property type="molecule type" value="Genomic_DNA"/>
</dbReference>
<evidence type="ECO:0000256" key="2">
    <source>
        <dbReference type="ARBA" id="ARBA00022448"/>
    </source>
</evidence>
<keyword evidence="6 8" id="KW-1133">Transmembrane helix</keyword>
<dbReference type="Pfam" id="PF04290">
    <property type="entry name" value="DctQ"/>
    <property type="match status" value="1"/>
</dbReference>
<dbReference type="PANTHER" id="PTHR35011:SF10">
    <property type="entry name" value="TRAP TRANSPORTER SMALL PERMEASE PROTEIN"/>
    <property type="match status" value="1"/>
</dbReference>
<dbReference type="InterPro" id="IPR055348">
    <property type="entry name" value="DctQ"/>
</dbReference>
<keyword evidence="4" id="KW-0997">Cell inner membrane</keyword>
<feature type="transmembrane region" description="Helical" evidence="8">
    <location>
        <begin position="12"/>
        <end position="38"/>
    </location>
</feature>
<evidence type="ECO:0000256" key="3">
    <source>
        <dbReference type="ARBA" id="ARBA00022475"/>
    </source>
</evidence>
<dbReference type="InterPro" id="IPR007387">
    <property type="entry name" value="TRAP_DctQ"/>
</dbReference>
<evidence type="ECO:0000259" key="9">
    <source>
        <dbReference type="Pfam" id="PF04290"/>
    </source>
</evidence>
<feature type="transmembrane region" description="Helical" evidence="8">
    <location>
        <begin position="50"/>
        <end position="71"/>
    </location>
</feature>
<keyword evidence="3" id="KW-1003">Cell membrane</keyword>
<protein>
    <recommendedName>
        <fullName evidence="9">Tripartite ATP-independent periplasmic transporters DctQ component domain-containing protein</fullName>
    </recommendedName>
</protein>
<evidence type="ECO:0000256" key="5">
    <source>
        <dbReference type="ARBA" id="ARBA00022692"/>
    </source>
</evidence>
<dbReference type="GO" id="GO:0022857">
    <property type="term" value="F:transmembrane transporter activity"/>
    <property type="evidence" value="ECO:0007669"/>
    <property type="project" value="TreeGrafter"/>
</dbReference>
<evidence type="ECO:0000313" key="10">
    <source>
        <dbReference type="EMBL" id="SVC90787.1"/>
    </source>
</evidence>
<evidence type="ECO:0000256" key="8">
    <source>
        <dbReference type="SAM" id="Phobius"/>
    </source>
</evidence>
<dbReference type="GO" id="GO:0005886">
    <property type="term" value="C:plasma membrane"/>
    <property type="evidence" value="ECO:0007669"/>
    <property type="project" value="UniProtKB-SubCell"/>
</dbReference>
<evidence type="ECO:0000256" key="1">
    <source>
        <dbReference type="ARBA" id="ARBA00004429"/>
    </source>
</evidence>
<proteinExistence type="predicted"/>
<keyword evidence="5 8" id="KW-0812">Transmembrane</keyword>
<dbReference type="AlphaFoldDB" id="A0A382R0M4"/>
<dbReference type="PANTHER" id="PTHR35011">
    <property type="entry name" value="2,3-DIKETO-L-GULONATE TRAP TRANSPORTER SMALL PERMEASE PROTEIN YIAM"/>
    <property type="match status" value="1"/>
</dbReference>
<organism evidence="10">
    <name type="scientific">marine metagenome</name>
    <dbReference type="NCBI Taxonomy" id="408172"/>
    <lineage>
        <taxon>unclassified sequences</taxon>
        <taxon>metagenomes</taxon>
        <taxon>ecological metagenomes</taxon>
    </lineage>
</organism>
<keyword evidence="7 8" id="KW-0472">Membrane</keyword>
<name>A0A382R0M4_9ZZZZ</name>
<keyword evidence="2" id="KW-0813">Transport</keyword>
<dbReference type="GO" id="GO:0015740">
    <property type="term" value="P:C4-dicarboxylate transport"/>
    <property type="evidence" value="ECO:0007669"/>
    <property type="project" value="TreeGrafter"/>
</dbReference>
<sequence>MQKLIHVLDRISLVLALASGVVLIGLVCLTFCDVTLRYLFSSPITGAQDLIAMGMVIVFFFALPLTSRINGHIVVDLLPEFSNDYFNLLRDAFVKLLTLSIFGFLAWEGAIRAEESAIMGEATNMIEIPYRPFFYVLVTGCLINAIILVFETALLLFGERIDDLQIDDQASIDLSSPAVDA</sequence>
<comment type="subcellular location">
    <subcellularLocation>
        <location evidence="1">Cell inner membrane</location>
        <topology evidence="1">Multi-pass membrane protein</topology>
    </subcellularLocation>
</comment>
<reference evidence="10" key="1">
    <citation type="submission" date="2018-05" db="EMBL/GenBank/DDBJ databases">
        <authorList>
            <person name="Lanie J.A."/>
            <person name="Ng W.-L."/>
            <person name="Kazmierczak K.M."/>
            <person name="Andrzejewski T.M."/>
            <person name="Davidsen T.M."/>
            <person name="Wayne K.J."/>
            <person name="Tettelin H."/>
            <person name="Glass J.I."/>
            <person name="Rusch D."/>
            <person name="Podicherti R."/>
            <person name="Tsui H.-C.T."/>
            <person name="Winkler M.E."/>
        </authorList>
    </citation>
    <scope>NUCLEOTIDE SEQUENCE</scope>
</reference>
<evidence type="ECO:0000256" key="6">
    <source>
        <dbReference type="ARBA" id="ARBA00022989"/>
    </source>
</evidence>
<feature type="domain" description="Tripartite ATP-independent periplasmic transporters DctQ component" evidence="9">
    <location>
        <begin position="26"/>
        <end position="150"/>
    </location>
</feature>
<gene>
    <name evidence="10" type="ORF">METZ01_LOCUS343641</name>
</gene>
<evidence type="ECO:0000256" key="4">
    <source>
        <dbReference type="ARBA" id="ARBA00022519"/>
    </source>
</evidence>
<feature type="transmembrane region" description="Helical" evidence="8">
    <location>
        <begin position="133"/>
        <end position="157"/>
    </location>
</feature>
<accession>A0A382R0M4</accession>
<evidence type="ECO:0000256" key="7">
    <source>
        <dbReference type="ARBA" id="ARBA00023136"/>
    </source>
</evidence>